<evidence type="ECO:0000256" key="3">
    <source>
        <dbReference type="ARBA" id="ARBA00022989"/>
    </source>
</evidence>
<dbReference type="FunFam" id="2.40.160.110:FF:000012">
    <property type="entry name" value="LAMP (Lysosome-associated membrane protein) homolog"/>
    <property type="match status" value="1"/>
</dbReference>
<gene>
    <name evidence="7" type="ORF">PENTCL1PPCAC_24385</name>
</gene>
<evidence type="ECO:0000256" key="2">
    <source>
        <dbReference type="ARBA" id="ARBA00022729"/>
    </source>
</evidence>
<dbReference type="GO" id="GO:0005765">
    <property type="term" value="C:lysosomal membrane"/>
    <property type="evidence" value="ECO:0007669"/>
    <property type="project" value="TreeGrafter"/>
</dbReference>
<proteinExistence type="predicted"/>
<comment type="caution">
    <text evidence="7">The sequence shown here is derived from an EMBL/GenBank/DDBJ whole genome shotgun (WGS) entry which is preliminary data.</text>
</comment>
<organism evidence="7 8">
    <name type="scientific">Pristionchus entomophagus</name>
    <dbReference type="NCBI Taxonomy" id="358040"/>
    <lineage>
        <taxon>Eukaryota</taxon>
        <taxon>Metazoa</taxon>
        <taxon>Ecdysozoa</taxon>
        <taxon>Nematoda</taxon>
        <taxon>Chromadorea</taxon>
        <taxon>Rhabditida</taxon>
        <taxon>Rhabditina</taxon>
        <taxon>Diplogasteromorpha</taxon>
        <taxon>Diplogasteroidea</taxon>
        <taxon>Neodiplogasteridae</taxon>
        <taxon>Pristionchus</taxon>
    </lineage>
</organism>
<dbReference type="EMBL" id="BTSX01000005">
    <property type="protein sequence ID" value="GMT02211.1"/>
    <property type="molecule type" value="Genomic_DNA"/>
</dbReference>
<keyword evidence="8" id="KW-1185">Reference proteome</keyword>
<dbReference type="AlphaFoldDB" id="A0AAV5U6U6"/>
<evidence type="ECO:0000256" key="5">
    <source>
        <dbReference type="ARBA" id="ARBA00023180"/>
    </source>
</evidence>
<dbReference type="PANTHER" id="PTHR11506">
    <property type="entry name" value="LYSOSOME-ASSOCIATED MEMBRANE GLYCOPROTEIN"/>
    <property type="match status" value="1"/>
</dbReference>
<feature type="non-terminal residue" evidence="7">
    <location>
        <position position="1"/>
    </location>
</feature>
<dbReference type="InterPro" id="IPR002000">
    <property type="entry name" value="Lysosome-assoc_membr_glycop"/>
</dbReference>
<dbReference type="Proteomes" id="UP001432027">
    <property type="component" value="Unassembled WGS sequence"/>
</dbReference>
<reference evidence="7" key="1">
    <citation type="submission" date="2023-10" db="EMBL/GenBank/DDBJ databases">
        <title>Genome assembly of Pristionchus species.</title>
        <authorList>
            <person name="Yoshida K."/>
            <person name="Sommer R.J."/>
        </authorList>
    </citation>
    <scope>NUCLEOTIDE SEQUENCE</scope>
    <source>
        <strain evidence="7">RS0144</strain>
    </source>
</reference>
<keyword evidence="4 6" id="KW-0472">Membrane</keyword>
<evidence type="ECO:0000256" key="1">
    <source>
        <dbReference type="ARBA" id="ARBA00022692"/>
    </source>
</evidence>
<accession>A0AAV5U6U6</accession>
<dbReference type="Gene3D" id="2.40.160.110">
    <property type="match status" value="1"/>
</dbReference>
<evidence type="ECO:0000256" key="4">
    <source>
        <dbReference type="ARBA" id="ARBA00023136"/>
    </source>
</evidence>
<dbReference type="GO" id="GO:0031902">
    <property type="term" value="C:late endosome membrane"/>
    <property type="evidence" value="ECO:0007669"/>
    <property type="project" value="TreeGrafter"/>
</dbReference>
<sequence length="295" mass="32780">ISMILATVSIAIADDLSNELRGKWTVLSDNGTPCIMMYAQIDLNLSYMTDDDSLAEAGTIRVPAESTTDKSSCYEKVPIGDDFIVSQVLQLNLPENEGWNVRIAFTQDGRLGVHSSDYALYQVTVTANYSSMADVFVNAPKGHTHTYYSVIDFIHPPLIANDEFTKVGDSISCSVPQTYPINEDPHHGPAASVTLSNLQMQAYMSNSDAFGKRVMCPEDQNDLDTLPIIVASIIGGLALFTVISYFVYRSRLPTDILNITEQEFGEEHEVHHEGDISHLTSHHDNYGFHEEEHRF</sequence>
<name>A0AAV5U6U6_9BILA</name>
<feature type="transmembrane region" description="Helical" evidence="6">
    <location>
        <begin position="226"/>
        <end position="248"/>
    </location>
</feature>
<dbReference type="GO" id="GO:0072594">
    <property type="term" value="P:establishment of protein localization to organelle"/>
    <property type="evidence" value="ECO:0007669"/>
    <property type="project" value="TreeGrafter"/>
</dbReference>
<dbReference type="GO" id="GO:0005886">
    <property type="term" value="C:plasma membrane"/>
    <property type="evidence" value="ECO:0007669"/>
    <property type="project" value="TreeGrafter"/>
</dbReference>
<dbReference type="PANTHER" id="PTHR11506:SF42">
    <property type="entry name" value="LYSOSOME-ASSOCIATED MEMBRANE GLYCOPROTEIN 5"/>
    <property type="match status" value="1"/>
</dbReference>
<protein>
    <submittedName>
        <fullName evidence="7">Uncharacterized protein</fullName>
    </submittedName>
</protein>
<keyword evidence="1 6" id="KW-0812">Transmembrane</keyword>
<keyword evidence="3 6" id="KW-1133">Transmembrane helix</keyword>
<evidence type="ECO:0000256" key="6">
    <source>
        <dbReference type="SAM" id="Phobius"/>
    </source>
</evidence>
<keyword evidence="2" id="KW-0732">Signal</keyword>
<evidence type="ECO:0000313" key="7">
    <source>
        <dbReference type="EMBL" id="GMT02211.1"/>
    </source>
</evidence>
<evidence type="ECO:0000313" key="8">
    <source>
        <dbReference type="Proteomes" id="UP001432027"/>
    </source>
</evidence>
<keyword evidence="5" id="KW-0325">Glycoprotein</keyword>